<evidence type="ECO:0000256" key="5">
    <source>
        <dbReference type="ARBA" id="ARBA00022857"/>
    </source>
</evidence>
<keyword evidence="10" id="KW-1185">Reference proteome</keyword>
<dbReference type="PROSITE" id="PS51330">
    <property type="entry name" value="DHFR_2"/>
    <property type="match status" value="1"/>
</dbReference>
<comment type="catalytic activity">
    <reaction evidence="7">
        <text>(6S)-5,6,7,8-tetrahydrofolate + NADP(+) = 7,8-dihydrofolate + NADPH + H(+)</text>
        <dbReference type="Rhea" id="RHEA:15009"/>
        <dbReference type="ChEBI" id="CHEBI:15378"/>
        <dbReference type="ChEBI" id="CHEBI:57451"/>
        <dbReference type="ChEBI" id="CHEBI:57453"/>
        <dbReference type="ChEBI" id="CHEBI:57783"/>
        <dbReference type="ChEBI" id="CHEBI:58349"/>
        <dbReference type="EC" id="1.5.1.3"/>
    </reaction>
</comment>
<dbReference type="RefSeq" id="WP_006213550.1">
    <property type="nucleotide sequence ID" value="NZ_ANHZ02000002.1"/>
</dbReference>
<evidence type="ECO:0000256" key="4">
    <source>
        <dbReference type="ARBA" id="ARBA00022563"/>
    </source>
</evidence>
<protein>
    <recommendedName>
        <fullName evidence="3 7">Dihydrofolate reductase</fullName>
        <ecNumber evidence="3 7">1.5.1.3</ecNumber>
    </recommendedName>
</protein>
<dbReference type="Gene3D" id="3.40.430.10">
    <property type="entry name" value="Dihydrofolate Reductase, subunit A"/>
    <property type="match status" value="1"/>
</dbReference>
<proteinExistence type="inferred from homology"/>
<dbReference type="GO" id="GO:0046452">
    <property type="term" value="P:dihydrofolate metabolic process"/>
    <property type="evidence" value="ECO:0007669"/>
    <property type="project" value="TreeGrafter"/>
</dbReference>
<gene>
    <name evidence="9" type="ORF">C884_01165</name>
</gene>
<dbReference type="SUPFAM" id="SSF53597">
    <property type="entry name" value="Dihydrofolate reductase-like"/>
    <property type="match status" value="1"/>
</dbReference>
<comment type="caution">
    <text evidence="9">The sequence shown here is derived from an EMBL/GenBank/DDBJ whole genome shotgun (WGS) entry which is preliminary data.</text>
</comment>
<organism evidence="9 10">
    <name type="scientific">Kocuria palustris PEL</name>
    <dbReference type="NCBI Taxonomy" id="1236550"/>
    <lineage>
        <taxon>Bacteria</taxon>
        <taxon>Bacillati</taxon>
        <taxon>Actinomycetota</taxon>
        <taxon>Actinomycetes</taxon>
        <taxon>Micrococcales</taxon>
        <taxon>Micrococcaceae</taxon>
        <taxon>Kocuria</taxon>
    </lineage>
</organism>
<keyword evidence="6 7" id="KW-0560">Oxidoreductase</keyword>
<feature type="domain" description="DHFR" evidence="8">
    <location>
        <begin position="5"/>
        <end position="176"/>
    </location>
</feature>
<dbReference type="GO" id="GO:0006730">
    <property type="term" value="P:one-carbon metabolic process"/>
    <property type="evidence" value="ECO:0007669"/>
    <property type="project" value="UniProtKB-KW"/>
</dbReference>
<dbReference type="Pfam" id="PF00186">
    <property type="entry name" value="DHFR_1"/>
    <property type="match status" value="1"/>
</dbReference>
<accession>M2XFA5</accession>
<dbReference type="STRING" id="71999.KPaMU14_10105"/>
<evidence type="ECO:0000256" key="3">
    <source>
        <dbReference type="ARBA" id="ARBA00012856"/>
    </source>
</evidence>
<dbReference type="CDD" id="cd00209">
    <property type="entry name" value="DHFR"/>
    <property type="match status" value="1"/>
</dbReference>
<dbReference type="Proteomes" id="UP000009877">
    <property type="component" value="Unassembled WGS sequence"/>
</dbReference>
<evidence type="ECO:0000256" key="7">
    <source>
        <dbReference type="PIRNR" id="PIRNR000194"/>
    </source>
</evidence>
<evidence type="ECO:0000313" key="10">
    <source>
        <dbReference type="Proteomes" id="UP000009877"/>
    </source>
</evidence>
<comment type="function">
    <text evidence="7">Key enzyme in folate metabolism. Catalyzes an essential reaction for de novo glycine and purine synthesis, and for DNA precursor synthesis.</text>
</comment>
<dbReference type="EC" id="1.5.1.3" evidence="3 7"/>
<comment type="pathway">
    <text evidence="1 7">Cofactor biosynthesis; tetrahydrofolate biosynthesis; 5,6,7,8-tetrahydrofolate from 7,8-dihydrofolate: step 1/1.</text>
</comment>
<dbReference type="PIRSF" id="PIRSF000194">
    <property type="entry name" value="DHFR"/>
    <property type="match status" value="1"/>
</dbReference>
<dbReference type="InterPro" id="IPR012259">
    <property type="entry name" value="DHFR"/>
</dbReference>
<dbReference type="GO" id="GO:0046655">
    <property type="term" value="P:folic acid metabolic process"/>
    <property type="evidence" value="ECO:0007669"/>
    <property type="project" value="TreeGrafter"/>
</dbReference>
<comment type="similarity">
    <text evidence="2 7">Belongs to the dihydrofolate reductase family.</text>
</comment>
<keyword evidence="5 7" id="KW-0521">NADP</keyword>
<dbReference type="AlphaFoldDB" id="M2XFA5"/>
<reference evidence="9 10" key="1">
    <citation type="journal article" date="2014" name="Genome Announc.">
        <title>Draft Genome Sequence of Kocuria palustris PEL.</title>
        <authorList>
            <person name="Sharma G."/>
            <person name="Khatri I."/>
            <person name="Subramanian S."/>
        </authorList>
    </citation>
    <scope>NUCLEOTIDE SEQUENCE [LARGE SCALE GENOMIC DNA]</scope>
    <source>
        <strain evidence="9 10">PEL</strain>
    </source>
</reference>
<dbReference type="GO" id="GO:0005829">
    <property type="term" value="C:cytosol"/>
    <property type="evidence" value="ECO:0007669"/>
    <property type="project" value="TreeGrafter"/>
</dbReference>
<dbReference type="PRINTS" id="PR00070">
    <property type="entry name" value="DHFR"/>
</dbReference>
<evidence type="ECO:0000256" key="6">
    <source>
        <dbReference type="ARBA" id="ARBA00023002"/>
    </source>
</evidence>
<dbReference type="UniPathway" id="UPA00077">
    <property type="reaction ID" value="UER00158"/>
</dbReference>
<name>M2XFA5_9MICC</name>
<evidence type="ECO:0000313" key="9">
    <source>
        <dbReference type="EMBL" id="EME37791.1"/>
    </source>
</evidence>
<sequence length="176" mass="19805">MPAPRLSAIWAQTPDGVMGRDGGMPWHLPEDLAHFKATTQGHPVLMGRRTWESFPERFRPLPGRTNVVVTSRPEDPGLQADPREDGTAVIAVSSWREAVRAGAEAPGGEHLWVIGGARLLEDAMPELEHAVVTVIEIDEPGDTRAPRLETPWRLERRGEDRLSRTGLRWHVEHWRR</sequence>
<dbReference type="EMBL" id="ANHZ02000002">
    <property type="protein sequence ID" value="EME37791.1"/>
    <property type="molecule type" value="Genomic_DNA"/>
</dbReference>
<evidence type="ECO:0000256" key="2">
    <source>
        <dbReference type="ARBA" id="ARBA00009539"/>
    </source>
</evidence>
<dbReference type="PANTHER" id="PTHR48069">
    <property type="entry name" value="DIHYDROFOLATE REDUCTASE"/>
    <property type="match status" value="1"/>
</dbReference>
<evidence type="ECO:0000259" key="8">
    <source>
        <dbReference type="PROSITE" id="PS51330"/>
    </source>
</evidence>
<dbReference type="GO" id="GO:0050661">
    <property type="term" value="F:NADP binding"/>
    <property type="evidence" value="ECO:0007669"/>
    <property type="project" value="InterPro"/>
</dbReference>
<dbReference type="InterPro" id="IPR024072">
    <property type="entry name" value="DHFR-like_dom_sf"/>
</dbReference>
<evidence type="ECO:0000256" key="1">
    <source>
        <dbReference type="ARBA" id="ARBA00004903"/>
    </source>
</evidence>
<keyword evidence="4 7" id="KW-0554">One-carbon metabolism</keyword>
<dbReference type="GO" id="GO:0004146">
    <property type="term" value="F:dihydrofolate reductase activity"/>
    <property type="evidence" value="ECO:0007669"/>
    <property type="project" value="UniProtKB-EC"/>
</dbReference>
<dbReference type="InterPro" id="IPR001796">
    <property type="entry name" value="DHFR_dom"/>
</dbReference>
<dbReference type="PANTHER" id="PTHR48069:SF3">
    <property type="entry name" value="DIHYDROFOLATE REDUCTASE"/>
    <property type="match status" value="1"/>
</dbReference>
<dbReference type="GO" id="GO:0046654">
    <property type="term" value="P:tetrahydrofolate biosynthetic process"/>
    <property type="evidence" value="ECO:0007669"/>
    <property type="project" value="UniProtKB-UniPathway"/>
</dbReference>